<gene>
    <name evidence="1" type="ORF">FLACOL_01053</name>
</gene>
<reference evidence="1 2" key="1">
    <citation type="submission" date="2018-02" db="EMBL/GenBank/DDBJ databases">
        <authorList>
            <person name="Cohen D.B."/>
            <person name="Kent A.D."/>
        </authorList>
    </citation>
    <scope>NUCLEOTIDE SEQUENCE [LARGE SCALE GENOMIC DNA]</scope>
    <source>
        <strain evidence="1">CIP109753</strain>
    </source>
</reference>
<organism evidence="1 2">
    <name type="scientific">Flavobacterium columnare</name>
    <dbReference type="NCBI Taxonomy" id="996"/>
    <lineage>
        <taxon>Bacteria</taxon>
        <taxon>Pseudomonadati</taxon>
        <taxon>Bacteroidota</taxon>
        <taxon>Flavobacteriia</taxon>
        <taxon>Flavobacteriales</taxon>
        <taxon>Flavobacteriaceae</taxon>
        <taxon>Flavobacterium</taxon>
    </lineage>
</organism>
<proteinExistence type="predicted"/>
<evidence type="ECO:0000313" key="1">
    <source>
        <dbReference type="EMBL" id="SPE77063.1"/>
    </source>
</evidence>
<protein>
    <submittedName>
        <fullName evidence="1">Uncharacterized protein</fullName>
    </submittedName>
</protein>
<dbReference type="AlphaFoldDB" id="A0A2N9P9R0"/>
<accession>A0A2N9P9R0</accession>
<sequence>MWLIDLNTVKYSFTVFIETLSKIGEIEFSTEYQTTIDTNTYMLHHLDESNNKAYLLLTSKLLD</sequence>
<dbReference type="EMBL" id="OLKH01000077">
    <property type="protein sequence ID" value="SPE77063.1"/>
    <property type="molecule type" value="Genomic_DNA"/>
</dbReference>
<dbReference type="Proteomes" id="UP000238180">
    <property type="component" value="Unassembled WGS sequence"/>
</dbReference>
<name>A0A2N9P9R0_9FLAO</name>
<evidence type="ECO:0000313" key="2">
    <source>
        <dbReference type="Proteomes" id="UP000238180"/>
    </source>
</evidence>